<dbReference type="PROSITE" id="PS01361">
    <property type="entry name" value="ZF_DOF_1"/>
    <property type="match status" value="1"/>
</dbReference>
<dbReference type="PROSITE" id="PS50884">
    <property type="entry name" value="ZF_DOF_2"/>
    <property type="match status" value="1"/>
</dbReference>
<comment type="subcellular location">
    <subcellularLocation>
        <location evidence="8 9">Nucleus</location>
    </subcellularLocation>
</comment>
<dbReference type="GO" id="GO:0003677">
    <property type="term" value="F:DNA binding"/>
    <property type="evidence" value="ECO:0007669"/>
    <property type="project" value="UniProtKB-UniRule"/>
</dbReference>
<evidence type="ECO:0000313" key="13">
    <source>
        <dbReference type="Proteomes" id="UP000652761"/>
    </source>
</evidence>
<comment type="function">
    <text evidence="9">Transcription factor that binds specifically to a 5'-AA[AG]G-3' consensus core sequence.</text>
</comment>
<keyword evidence="5 8" id="KW-0238">DNA-binding</keyword>
<keyword evidence="13" id="KW-1185">Reference proteome</keyword>
<accession>A0A843X738</accession>
<feature type="compositionally biased region" description="Low complexity" evidence="10">
    <location>
        <begin position="111"/>
        <end position="122"/>
    </location>
</feature>
<evidence type="ECO:0000256" key="5">
    <source>
        <dbReference type="ARBA" id="ARBA00023125"/>
    </source>
</evidence>
<feature type="domain" description="Dof-type" evidence="11">
    <location>
        <begin position="23"/>
        <end position="77"/>
    </location>
</feature>
<feature type="region of interest" description="Disordered" evidence="10">
    <location>
        <begin position="162"/>
        <end position="211"/>
    </location>
</feature>
<organism evidence="12 13">
    <name type="scientific">Colocasia esculenta</name>
    <name type="common">Wild taro</name>
    <name type="synonym">Arum esculentum</name>
    <dbReference type="NCBI Taxonomy" id="4460"/>
    <lineage>
        <taxon>Eukaryota</taxon>
        <taxon>Viridiplantae</taxon>
        <taxon>Streptophyta</taxon>
        <taxon>Embryophyta</taxon>
        <taxon>Tracheophyta</taxon>
        <taxon>Spermatophyta</taxon>
        <taxon>Magnoliopsida</taxon>
        <taxon>Liliopsida</taxon>
        <taxon>Araceae</taxon>
        <taxon>Aroideae</taxon>
        <taxon>Colocasieae</taxon>
        <taxon>Colocasia</taxon>
    </lineage>
</organism>
<feature type="compositionally biased region" description="Low complexity" evidence="10">
    <location>
        <begin position="78"/>
        <end position="103"/>
    </location>
</feature>
<dbReference type="PANTHER" id="PTHR31992">
    <property type="entry name" value="DOF ZINC FINGER PROTEIN DOF1.4-RELATED"/>
    <property type="match status" value="1"/>
</dbReference>
<dbReference type="GO" id="GO:0003700">
    <property type="term" value="F:DNA-binding transcription factor activity"/>
    <property type="evidence" value="ECO:0007669"/>
    <property type="project" value="UniProtKB-UniRule"/>
</dbReference>
<dbReference type="GO" id="GO:0005634">
    <property type="term" value="C:nucleus"/>
    <property type="evidence" value="ECO:0007669"/>
    <property type="project" value="UniProtKB-SubCell"/>
</dbReference>
<keyword evidence="2 8" id="KW-0863">Zinc-finger</keyword>
<keyword evidence="4 9" id="KW-0805">Transcription regulation</keyword>
<dbReference type="InterPro" id="IPR003851">
    <property type="entry name" value="Znf_Dof"/>
</dbReference>
<keyword evidence="3 9" id="KW-0862">Zinc</keyword>
<dbReference type="AlphaFoldDB" id="A0A843X738"/>
<dbReference type="GO" id="GO:0008270">
    <property type="term" value="F:zinc ion binding"/>
    <property type="evidence" value="ECO:0007669"/>
    <property type="project" value="UniProtKB-KW"/>
</dbReference>
<evidence type="ECO:0000256" key="10">
    <source>
        <dbReference type="SAM" id="MobiDB-lite"/>
    </source>
</evidence>
<evidence type="ECO:0000256" key="3">
    <source>
        <dbReference type="ARBA" id="ARBA00022833"/>
    </source>
</evidence>
<evidence type="ECO:0000259" key="11">
    <source>
        <dbReference type="PROSITE" id="PS50884"/>
    </source>
</evidence>
<evidence type="ECO:0000256" key="6">
    <source>
        <dbReference type="ARBA" id="ARBA00023163"/>
    </source>
</evidence>
<name>A0A843X738_COLES</name>
<keyword evidence="1 9" id="KW-0479">Metal-binding</keyword>
<proteinExistence type="predicted"/>
<evidence type="ECO:0000256" key="9">
    <source>
        <dbReference type="RuleBase" id="RU369094"/>
    </source>
</evidence>
<dbReference type="OrthoDB" id="1927254at2759"/>
<dbReference type="EMBL" id="NMUH01005589">
    <property type="protein sequence ID" value="MQM13170.1"/>
    <property type="molecule type" value="Genomic_DNA"/>
</dbReference>
<dbReference type="Proteomes" id="UP000652761">
    <property type="component" value="Unassembled WGS sequence"/>
</dbReference>
<keyword evidence="6 9" id="KW-0804">Transcription</keyword>
<dbReference type="InterPro" id="IPR045174">
    <property type="entry name" value="Dof"/>
</dbReference>
<keyword evidence="7 8" id="KW-0539">Nucleus</keyword>
<evidence type="ECO:0000256" key="8">
    <source>
        <dbReference type="PROSITE-ProRule" id="PRU00071"/>
    </source>
</evidence>
<dbReference type="Pfam" id="PF02701">
    <property type="entry name" value="Zn_ribbon_Dof"/>
    <property type="match status" value="1"/>
</dbReference>
<protein>
    <recommendedName>
        <fullName evidence="9">Dof zinc finger protein</fullName>
    </recommendedName>
</protein>
<evidence type="ECO:0000256" key="2">
    <source>
        <dbReference type="ARBA" id="ARBA00022771"/>
    </source>
</evidence>
<evidence type="ECO:0000256" key="1">
    <source>
        <dbReference type="ARBA" id="ARBA00022723"/>
    </source>
</evidence>
<reference evidence="12" key="1">
    <citation type="submission" date="2017-07" db="EMBL/GenBank/DDBJ databases">
        <title>Taro Niue Genome Assembly and Annotation.</title>
        <authorList>
            <person name="Atibalentja N."/>
            <person name="Keating K."/>
            <person name="Fields C.J."/>
        </authorList>
    </citation>
    <scope>NUCLEOTIDE SEQUENCE</scope>
    <source>
        <strain evidence="12">Niue_2</strain>
        <tissue evidence="12">Leaf</tissue>
    </source>
</reference>
<evidence type="ECO:0000313" key="12">
    <source>
        <dbReference type="EMBL" id="MQM13170.1"/>
    </source>
</evidence>
<sequence>MHDPGAAAIPLVPLLQEEHQQQLRCPRCDSTNTKFCYYNNYNLSQPRHFCRDCRRYWTRGGALRNVPVGGGTRKSSKRGASSSSSPSSSSSTSPSKRSNTLSSSPPPPAAVAPAAPLSTPPLQMSTTDHVSALRLTSAVFSTPGATDLGRPIGDRPSVELQTLGAGGKAGAPPPRTPAHDDIVKLQGDSNWRKSGGGWSDLSIFTPGSKYQ</sequence>
<evidence type="ECO:0000256" key="4">
    <source>
        <dbReference type="ARBA" id="ARBA00023015"/>
    </source>
</evidence>
<comment type="caution">
    <text evidence="12">The sequence shown here is derived from an EMBL/GenBank/DDBJ whole genome shotgun (WGS) entry which is preliminary data.</text>
</comment>
<gene>
    <name evidence="12" type="ORF">Taro_046092</name>
</gene>
<feature type="region of interest" description="Disordered" evidence="10">
    <location>
        <begin position="62"/>
        <end position="124"/>
    </location>
</feature>
<evidence type="ECO:0000256" key="7">
    <source>
        <dbReference type="ARBA" id="ARBA00023242"/>
    </source>
</evidence>